<keyword evidence="8 15" id="KW-0808">Transferase</keyword>
<evidence type="ECO:0000256" key="5">
    <source>
        <dbReference type="ARBA" id="ARBA00011895"/>
    </source>
</evidence>
<keyword evidence="10 15" id="KW-0660">Purine salvage</keyword>
<evidence type="ECO:0000256" key="14">
    <source>
        <dbReference type="ARBA" id="ARBA00049402"/>
    </source>
</evidence>
<evidence type="ECO:0000256" key="11">
    <source>
        <dbReference type="ARBA" id="ARBA00022741"/>
    </source>
</evidence>
<evidence type="ECO:0000313" key="18">
    <source>
        <dbReference type="Proteomes" id="UP000198596"/>
    </source>
</evidence>
<keyword evidence="18" id="KW-1185">Reference proteome</keyword>
<dbReference type="GO" id="GO:0046100">
    <property type="term" value="P:hypoxanthine metabolic process"/>
    <property type="evidence" value="ECO:0007669"/>
    <property type="project" value="TreeGrafter"/>
</dbReference>
<dbReference type="InterPro" id="IPR050408">
    <property type="entry name" value="HGPRT"/>
</dbReference>
<evidence type="ECO:0000256" key="1">
    <source>
        <dbReference type="ARBA" id="ARBA00001946"/>
    </source>
</evidence>
<keyword evidence="11 15" id="KW-0547">Nucleotide-binding</keyword>
<dbReference type="GO" id="GO:0052657">
    <property type="term" value="F:guanine phosphoribosyltransferase activity"/>
    <property type="evidence" value="ECO:0007669"/>
    <property type="project" value="RHEA"/>
</dbReference>
<accession>A0A1I2CVX5</accession>
<protein>
    <recommendedName>
        <fullName evidence="5 15">Hypoxanthine phosphoribosyltransferase</fullName>
        <ecNumber evidence="5 15">2.4.2.8</ecNumber>
    </recommendedName>
</protein>
<dbReference type="GO" id="GO:0000166">
    <property type="term" value="F:nucleotide binding"/>
    <property type="evidence" value="ECO:0007669"/>
    <property type="project" value="UniProtKB-KW"/>
</dbReference>
<dbReference type="GO" id="GO:0032264">
    <property type="term" value="P:IMP salvage"/>
    <property type="evidence" value="ECO:0007669"/>
    <property type="project" value="UniProtKB-UniPathway"/>
</dbReference>
<dbReference type="GO" id="GO:0006178">
    <property type="term" value="P:guanine salvage"/>
    <property type="evidence" value="ECO:0007669"/>
    <property type="project" value="TreeGrafter"/>
</dbReference>
<proteinExistence type="inferred from homology"/>
<evidence type="ECO:0000256" key="15">
    <source>
        <dbReference type="RuleBase" id="RU364099"/>
    </source>
</evidence>
<evidence type="ECO:0000256" key="6">
    <source>
        <dbReference type="ARBA" id="ARBA00022490"/>
    </source>
</evidence>
<comment type="similarity">
    <text evidence="4 15">Belongs to the purine/pyrimidine phosphoribosyltransferase family.</text>
</comment>
<dbReference type="AlphaFoldDB" id="A0A1I2CVX5"/>
<dbReference type="InterPro" id="IPR029057">
    <property type="entry name" value="PRTase-like"/>
</dbReference>
<dbReference type="PANTHER" id="PTHR43340:SF1">
    <property type="entry name" value="HYPOXANTHINE PHOSPHORIBOSYLTRANSFERASE"/>
    <property type="match status" value="1"/>
</dbReference>
<sequence length="198" mass="22525">MPKYQFTNPNSISLHIILNTKIMIQLLDKQFVPFISAKEIEFALTKMVALIEDDFADEIPVFVGVLNGAFMVVSDFMKLYKKPCEVSFIKMASYEGTSSTNQVKQLIGLNQDLTGRSVVIIEDIVDTGNTLVELKELFKQQNVKHFKIATLFFKPEAYTKNIKIDYVGIRIPNKFIVGFGLDYNGLGRNLPEVYKLKE</sequence>
<comment type="subcellular location">
    <subcellularLocation>
        <location evidence="2 15">Cytoplasm</location>
    </subcellularLocation>
</comment>
<dbReference type="GO" id="GO:0006166">
    <property type="term" value="P:purine ribonucleoside salvage"/>
    <property type="evidence" value="ECO:0007669"/>
    <property type="project" value="UniProtKB-KW"/>
</dbReference>
<comment type="pathway">
    <text evidence="3 15">Purine metabolism; IMP biosynthesis via salvage pathway; IMP from hypoxanthine: step 1/1.</text>
</comment>
<evidence type="ECO:0000256" key="2">
    <source>
        <dbReference type="ARBA" id="ARBA00004496"/>
    </source>
</evidence>
<keyword evidence="12 15" id="KW-0460">Magnesium</keyword>
<dbReference type="PANTHER" id="PTHR43340">
    <property type="entry name" value="HYPOXANTHINE-GUANINE PHOSPHORIBOSYLTRANSFERASE"/>
    <property type="match status" value="1"/>
</dbReference>
<dbReference type="NCBIfam" id="TIGR01203">
    <property type="entry name" value="HGPRTase"/>
    <property type="match status" value="1"/>
</dbReference>
<organism evidence="17 18">
    <name type="scientific">Flavobacterium xueshanense</name>
    <dbReference type="NCBI Taxonomy" id="935223"/>
    <lineage>
        <taxon>Bacteria</taxon>
        <taxon>Pseudomonadati</taxon>
        <taxon>Bacteroidota</taxon>
        <taxon>Flavobacteriia</taxon>
        <taxon>Flavobacteriales</taxon>
        <taxon>Flavobacteriaceae</taxon>
        <taxon>Flavobacterium</taxon>
    </lineage>
</organism>
<gene>
    <name evidence="17" type="ORF">SAMN04488131_103196</name>
</gene>
<name>A0A1I2CVX5_9FLAO</name>
<keyword evidence="7 15" id="KW-0328">Glycosyltransferase</keyword>
<evidence type="ECO:0000256" key="3">
    <source>
        <dbReference type="ARBA" id="ARBA00004669"/>
    </source>
</evidence>
<evidence type="ECO:0000256" key="8">
    <source>
        <dbReference type="ARBA" id="ARBA00022679"/>
    </source>
</evidence>
<dbReference type="CDD" id="cd06223">
    <property type="entry name" value="PRTases_typeI"/>
    <property type="match status" value="1"/>
</dbReference>
<comment type="catalytic activity">
    <reaction evidence="13">
        <text>GMP + diphosphate = guanine + 5-phospho-alpha-D-ribose 1-diphosphate</text>
        <dbReference type="Rhea" id="RHEA:25424"/>
        <dbReference type="ChEBI" id="CHEBI:16235"/>
        <dbReference type="ChEBI" id="CHEBI:33019"/>
        <dbReference type="ChEBI" id="CHEBI:58017"/>
        <dbReference type="ChEBI" id="CHEBI:58115"/>
        <dbReference type="EC" id="2.4.2.8"/>
    </reaction>
    <physiologicalReaction direction="right-to-left" evidence="13">
        <dbReference type="Rhea" id="RHEA:25426"/>
    </physiologicalReaction>
</comment>
<evidence type="ECO:0000259" key="16">
    <source>
        <dbReference type="Pfam" id="PF00156"/>
    </source>
</evidence>
<reference evidence="18" key="1">
    <citation type="submission" date="2016-10" db="EMBL/GenBank/DDBJ databases">
        <authorList>
            <person name="Varghese N."/>
            <person name="Submissions S."/>
        </authorList>
    </citation>
    <scope>NUCLEOTIDE SEQUENCE [LARGE SCALE GENOMIC DNA]</scope>
    <source>
        <strain evidence="18">CGMCC 1.9227</strain>
    </source>
</reference>
<evidence type="ECO:0000256" key="9">
    <source>
        <dbReference type="ARBA" id="ARBA00022723"/>
    </source>
</evidence>
<dbReference type="GO" id="GO:0032263">
    <property type="term" value="P:GMP salvage"/>
    <property type="evidence" value="ECO:0007669"/>
    <property type="project" value="TreeGrafter"/>
</dbReference>
<dbReference type="GO" id="GO:0004422">
    <property type="term" value="F:hypoxanthine phosphoribosyltransferase activity"/>
    <property type="evidence" value="ECO:0007669"/>
    <property type="project" value="InterPro"/>
</dbReference>
<feature type="domain" description="Phosphoribosyltransferase" evidence="16">
    <location>
        <begin position="38"/>
        <end position="183"/>
    </location>
</feature>
<evidence type="ECO:0000256" key="7">
    <source>
        <dbReference type="ARBA" id="ARBA00022676"/>
    </source>
</evidence>
<evidence type="ECO:0000256" key="13">
    <source>
        <dbReference type="ARBA" id="ARBA00048811"/>
    </source>
</evidence>
<dbReference type="InterPro" id="IPR005904">
    <property type="entry name" value="Hxn_phspho_trans"/>
</dbReference>
<dbReference type="Proteomes" id="UP000198596">
    <property type="component" value="Unassembled WGS sequence"/>
</dbReference>
<evidence type="ECO:0000256" key="4">
    <source>
        <dbReference type="ARBA" id="ARBA00008391"/>
    </source>
</evidence>
<dbReference type="EMBL" id="FONQ01000003">
    <property type="protein sequence ID" value="SFE72362.1"/>
    <property type="molecule type" value="Genomic_DNA"/>
</dbReference>
<dbReference type="UniPathway" id="UPA00591">
    <property type="reaction ID" value="UER00648"/>
</dbReference>
<evidence type="ECO:0000256" key="12">
    <source>
        <dbReference type="ARBA" id="ARBA00022842"/>
    </source>
</evidence>
<dbReference type="SUPFAM" id="SSF53271">
    <property type="entry name" value="PRTase-like"/>
    <property type="match status" value="1"/>
</dbReference>
<dbReference type="Gene3D" id="3.40.50.2020">
    <property type="match status" value="1"/>
</dbReference>
<comment type="catalytic activity">
    <reaction evidence="14">
        <text>IMP + diphosphate = hypoxanthine + 5-phospho-alpha-D-ribose 1-diphosphate</text>
        <dbReference type="Rhea" id="RHEA:17973"/>
        <dbReference type="ChEBI" id="CHEBI:17368"/>
        <dbReference type="ChEBI" id="CHEBI:33019"/>
        <dbReference type="ChEBI" id="CHEBI:58017"/>
        <dbReference type="ChEBI" id="CHEBI:58053"/>
        <dbReference type="EC" id="2.4.2.8"/>
    </reaction>
    <physiologicalReaction direction="right-to-left" evidence="14">
        <dbReference type="Rhea" id="RHEA:17975"/>
    </physiologicalReaction>
</comment>
<keyword evidence="6 15" id="KW-0963">Cytoplasm</keyword>
<dbReference type="GO" id="GO:0005829">
    <property type="term" value="C:cytosol"/>
    <property type="evidence" value="ECO:0007669"/>
    <property type="project" value="TreeGrafter"/>
</dbReference>
<dbReference type="STRING" id="935223.SAMN04488131_103196"/>
<comment type="cofactor">
    <cofactor evidence="1 15">
        <name>Mg(2+)</name>
        <dbReference type="ChEBI" id="CHEBI:18420"/>
    </cofactor>
</comment>
<keyword evidence="9 15" id="KW-0479">Metal-binding</keyword>
<dbReference type="EC" id="2.4.2.8" evidence="5 15"/>
<dbReference type="Pfam" id="PF00156">
    <property type="entry name" value="Pribosyltran"/>
    <property type="match status" value="1"/>
</dbReference>
<dbReference type="InterPro" id="IPR000836">
    <property type="entry name" value="PRTase_dom"/>
</dbReference>
<evidence type="ECO:0000313" key="17">
    <source>
        <dbReference type="EMBL" id="SFE72362.1"/>
    </source>
</evidence>
<evidence type="ECO:0000256" key="10">
    <source>
        <dbReference type="ARBA" id="ARBA00022726"/>
    </source>
</evidence>
<dbReference type="GO" id="GO:0000287">
    <property type="term" value="F:magnesium ion binding"/>
    <property type="evidence" value="ECO:0007669"/>
    <property type="project" value="TreeGrafter"/>
</dbReference>